<evidence type="ECO:0000313" key="1">
    <source>
        <dbReference type="EMBL" id="TDR50238.1"/>
    </source>
</evidence>
<keyword evidence="2" id="KW-1185">Reference proteome</keyword>
<accession>A0A4R6ZDV4</accession>
<sequence>YVSGLVPTGTQVIRLSINGVPQRTVTPQANIDAVTAGGIASNGRFKIYSRFFKDETGVSRKLKAGDTVTVDLGVQIPGDTGTTVTVIAK</sequence>
<protein>
    <submittedName>
        <fullName evidence="1">Uncharacterized protein</fullName>
    </submittedName>
</protein>
<organism evidence="1 2">
    <name type="scientific">Listeria rocourtiae</name>
    <dbReference type="NCBI Taxonomy" id="647910"/>
    <lineage>
        <taxon>Bacteria</taxon>
        <taxon>Bacillati</taxon>
        <taxon>Bacillota</taxon>
        <taxon>Bacilli</taxon>
        <taxon>Bacillales</taxon>
        <taxon>Listeriaceae</taxon>
        <taxon>Listeria</taxon>
    </lineage>
</organism>
<name>A0A4R6ZDV4_9LIST</name>
<feature type="non-terminal residue" evidence="1">
    <location>
        <position position="1"/>
    </location>
</feature>
<dbReference type="EMBL" id="SNZK01000029">
    <property type="protein sequence ID" value="TDR50238.1"/>
    <property type="molecule type" value="Genomic_DNA"/>
</dbReference>
<proteinExistence type="predicted"/>
<gene>
    <name evidence="1" type="ORF">DFP96_1291</name>
</gene>
<evidence type="ECO:0000313" key="2">
    <source>
        <dbReference type="Proteomes" id="UP000295558"/>
    </source>
</evidence>
<dbReference type="Proteomes" id="UP000295558">
    <property type="component" value="Unassembled WGS sequence"/>
</dbReference>
<dbReference type="AlphaFoldDB" id="A0A4R6ZDV4"/>
<dbReference type="RefSeq" id="WP_166666146.1">
    <property type="nucleotide sequence ID" value="NZ_SNZK01000029.1"/>
</dbReference>
<reference evidence="1 2" key="1">
    <citation type="submission" date="2019-03" db="EMBL/GenBank/DDBJ databases">
        <title>Genomic Encyclopedia of Type Strains, Phase III (KMG-III): the genomes of soil and plant-associated and newly described type strains.</title>
        <authorList>
            <person name="Whitman W."/>
        </authorList>
    </citation>
    <scope>NUCLEOTIDE SEQUENCE [LARGE SCALE GENOMIC DNA]</scope>
    <source>
        <strain evidence="1 2">CECT 7972</strain>
    </source>
</reference>
<dbReference type="STRING" id="1265846.PROCOU_17685"/>
<comment type="caution">
    <text evidence="1">The sequence shown here is derived from an EMBL/GenBank/DDBJ whole genome shotgun (WGS) entry which is preliminary data.</text>
</comment>